<accession>A0ABX7JTM4</accession>
<dbReference type="EMBL" id="CP070506">
    <property type="protein sequence ID" value="QSB37707.1"/>
    <property type="molecule type" value="Genomic_DNA"/>
</dbReference>
<proteinExistence type="predicted"/>
<protein>
    <submittedName>
        <fullName evidence="1">Uncharacterized protein</fullName>
    </submittedName>
</protein>
<organism evidence="1 2">
    <name type="scientific">Pseudomonas hygromyciniae</name>
    <dbReference type="NCBI Taxonomy" id="2812000"/>
    <lineage>
        <taxon>Bacteria</taxon>
        <taxon>Pseudomonadati</taxon>
        <taxon>Pseudomonadota</taxon>
        <taxon>Gammaproteobacteria</taxon>
        <taxon>Pseudomonadales</taxon>
        <taxon>Pseudomonadaceae</taxon>
        <taxon>Pseudomonas</taxon>
    </lineage>
</organism>
<dbReference type="RefSeq" id="WP_205475879.1">
    <property type="nucleotide sequence ID" value="NZ_CP070506.1"/>
</dbReference>
<dbReference type="Proteomes" id="UP000663249">
    <property type="component" value="Chromosome"/>
</dbReference>
<gene>
    <name evidence="1" type="ORF">JTY93_15320</name>
</gene>
<evidence type="ECO:0000313" key="1">
    <source>
        <dbReference type="EMBL" id="QSB37707.1"/>
    </source>
</evidence>
<evidence type="ECO:0000313" key="2">
    <source>
        <dbReference type="Proteomes" id="UP000663249"/>
    </source>
</evidence>
<keyword evidence="2" id="KW-1185">Reference proteome</keyword>
<reference evidence="1 2" key="1">
    <citation type="submission" date="2021-02" db="EMBL/GenBank/DDBJ databases">
        <title>Genomic and phenotypic characterization of Pseudomonas hygromyciniae, a novel bacterial species discovered from a commercially purchased antibiotic vial.</title>
        <authorList>
            <person name="Turner T.L."/>
            <person name="Mitra S.D."/>
            <person name="Kochan T.J."/>
            <person name="Pincus N.B."/>
            <person name="Lebrun-Corbin M."/>
            <person name="Cheung B."/>
            <person name="Gatesy S.W."/>
            <person name="Afzal T."/>
            <person name="Ozer E.A."/>
            <person name="Hauser A.R."/>
        </authorList>
    </citation>
    <scope>NUCLEOTIDE SEQUENCE [LARGE SCALE GENOMIC DNA]</scope>
    <source>
        <strain evidence="1 2">SDM007</strain>
    </source>
</reference>
<name>A0ABX7JTM4_9PSED</name>
<sequence>MVKTITSNTFSEELKASISMTGSLKPSGSIKIDDLVGAKYLILCEKQEPKLVAKIREVVIDPDGDGSVIVRLQSAKSLDCISQEYEAAYKAYESVRREGSWPFVHEFESDDFFEVGNPVRIRPQSEIDGLFSMEKAIDELAKAYRVDADQIEVIIKSKPRKSSVKNTES</sequence>